<keyword evidence="1" id="KW-0343">GTPase activation</keyword>
<dbReference type="CDD" id="cd00159">
    <property type="entry name" value="RhoGAP"/>
    <property type="match status" value="1"/>
</dbReference>
<dbReference type="InterPro" id="IPR008936">
    <property type="entry name" value="Rho_GTPase_activation_prot"/>
</dbReference>
<feature type="compositionally biased region" description="Polar residues" evidence="2">
    <location>
        <begin position="301"/>
        <end position="313"/>
    </location>
</feature>
<feature type="domain" description="Rho-GAP" evidence="4">
    <location>
        <begin position="48"/>
        <end position="229"/>
    </location>
</feature>
<dbReference type="PANTHER" id="PTHR23177">
    <property type="entry name" value="MKIAA1688 PROTEIN"/>
    <property type="match status" value="1"/>
</dbReference>
<feature type="compositionally biased region" description="Basic residues" evidence="2">
    <location>
        <begin position="341"/>
        <end position="350"/>
    </location>
</feature>
<dbReference type="InterPro" id="IPR044785">
    <property type="entry name" value="RopGAP1-5"/>
</dbReference>
<feature type="region of interest" description="Disordered" evidence="2">
    <location>
        <begin position="231"/>
        <end position="251"/>
    </location>
</feature>
<feature type="domain" description="CRIB" evidence="3">
    <location>
        <begin position="3"/>
        <end position="16"/>
    </location>
</feature>
<evidence type="ECO:0000313" key="6">
    <source>
        <dbReference type="Proteomes" id="UP001418222"/>
    </source>
</evidence>
<dbReference type="SUPFAM" id="SSF48350">
    <property type="entry name" value="GTPase activation domain, GAP"/>
    <property type="match status" value="1"/>
</dbReference>
<dbReference type="EMBL" id="JBBWWQ010000009">
    <property type="protein sequence ID" value="KAK8938602.1"/>
    <property type="molecule type" value="Genomic_DNA"/>
</dbReference>
<gene>
    <name evidence="5" type="ORF">KSP39_PZI011510</name>
</gene>
<dbReference type="Pfam" id="PF00786">
    <property type="entry name" value="PBD"/>
    <property type="match status" value="1"/>
</dbReference>
<comment type="caution">
    <text evidence="5">The sequence shown here is derived from an EMBL/GenBank/DDBJ whole genome shotgun (WGS) entry which is preliminary data.</text>
</comment>
<dbReference type="PANTHER" id="PTHR23177:SF64">
    <property type="entry name" value="RHO GTPASE-ACTIVATING PROTEIN 1"/>
    <property type="match status" value="1"/>
</dbReference>
<feature type="region of interest" description="Disordered" evidence="2">
    <location>
        <begin position="296"/>
        <end position="359"/>
    </location>
</feature>
<dbReference type="PROSITE" id="PS50238">
    <property type="entry name" value="RHOGAP"/>
    <property type="match status" value="1"/>
</dbReference>
<evidence type="ECO:0008006" key="7">
    <source>
        <dbReference type="Google" id="ProtNLM"/>
    </source>
</evidence>
<evidence type="ECO:0000313" key="5">
    <source>
        <dbReference type="EMBL" id="KAK8938602.1"/>
    </source>
</evidence>
<protein>
    <recommendedName>
        <fullName evidence="7">Rho GTPase activating protein</fullName>
    </recommendedName>
</protein>
<evidence type="ECO:0000259" key="3">
    <source>
        <dbReference type="PROSITE" id="PS50108"/>
    </source>
</evidence>
<dbReference type="Proteomes" id="UP001418222">
    <property type="component" value="Unassembled WGS sequence"/>
</dbReference>
<organism evidence="5 6">
    <name type="scientific">Platanthera zijinensis</name>
    <dbReference type="NCBI Taxonomy" id="2320716"/>
    <lineage>
        <taxon>Eukaryota</taxon>
        <taxon>Viridiplantae</taxon>
        <taxon>Streptophyta</taxon>
        <taxon>Embryophyta</taxon>
        <taxon>Tracheophyta</taxon>
        <taxon>Spermatophyta</taxon>
        <taxon>Magnoliopsida</taxon>
        <taxon>Liliopsida</taxon>
        <taxon>Asparagales</taxon>
        <taxon>Orchidaceae</taxon>
        <taxon>Orchidoideae</taxon>
        <taxon>Orchideae</taxon>
        <taxon>Orchidinae</taxon>
        <taxon>Platanthera</taxon>
    </lineage>
</organism>
<accession>A0AAP0BGL5</accession>
<dbReference type="InterPro" id="IPR036936">
    <property type="entry name" value="CRIB_dom_sf"/>
</dbReference>
<dbReference type="FunFam" id="1.10.555.10:FF:000046">
    <property type="entry name" value="Rho GTPase-activating protein 5"/>
    <property type="match status" value="1"/>
</dbReference>
<dbReference type="CDD" id="cd00132">
    <property type="entry name" value="CRIB"/>
    <property type="match status" value="1"/>
</dbReference>
<dbReference type="SMART" id="SM00324">
    <property type="entry name" value="RhoGAP"/>
    <property type="match status" value="1"/>
</dbReference>
<reference evidence="5 6" key="1">
    <citation type="journal article" date="2022" name="Nat. Plants">
        <title>Genomes of leafy and leafless Platanthera orchids illuminate the evolution of mycoheterotrophy.</title>
        <authorList>
            <person name="Li M.H."/>
            <person name="Liu K.W."/>
            <person name="Li Z."/>
            <person name="Lu H.C."/>
            <person name="Ye Q.L."/>
            <person name="Zhang D."/>
            <person name="Wang J.Y."/>
            <person name="Li Y.F."/>
            <person name="Zhong Z.M."/>
            <person name="Liu X."/>
            <person name="Yu X."/>
            <person name="Liu D.K."/>
            <person name="Tu X.D."/>
            <person name="Liu B."/>
            <person name="Hao Y."/>
            <person name="Liao X.Y."/>
            <person name="Jiang Y.T."/>
            <person name="Sun W.H."/>
            <person name="Chen J."/>
            <person name="Chen Y.Q."/>
            <person name="Ai Y."/>
            <person name="Zhai J.W."/>
            <person name="Wu S.S."/>
            <person name="Zhou Z."/>
            <person name="Hsiao Y.Y."/>
            <person name="Wu W.L."/>
            <person name="Chen Y.Y."/>
            <person name="Lin Y.F."/>
            <person name="Hsu J.L."/>
            <person name="Li C.Y."/>
            <person name="Wang Z.W."/>
            <person name="Zhao X."/>
            <person name="Zhong W.Y."/>
            <person name="Ma X.K."/>
            <person name="Ma L."/>
            <person name="Huang J."/>
            <person name="Chen G.Z."/>
            <person name="Huang M.Z."/>
            <person name="Huang L."/>
            <person name="Peng D.H."/>
            <person name="Luo Y.B."/>
            <person name="Zou S.Q."/>
            <person name="Chen S.P."/>
            <person name="Lan S."/>
            <person name="Tsai W.C."/>
            <person name="Van de Peer Y."/>
            <person name="Liu Z.J."/>
        </authorList>
    </citation>
    <scope>NUCLEOTIDE SEQUENCE [LARGE SCALE GENOMIC DNA]</scope>
    <source>
        <strain evidence="5">Lor287</strain>
    </source>
</reference>
<name>A0AAP0BGL5_9ASPA</name>
<dbReference type="GO" id="GO:0007165">
    <property type="term" value="P:signal transduction"/>
    <property type="evidence" value="ECO:0007669"/>
    <property type="project" value="InterPro"/>
</dbReference>
<dbReference type="PROSITE" id="PS50108">
    <property type="entry name" value="CRIB"/>
    <property type="match status" value="1"/>
</dbReference>
<evidence type="ECO:0000256" key="2">
    <source>
        <dbReference type="SAM" id="MobiDB-lite"/>
    </source>
</evidence>
<dbReference type="Gene3D" id="1.10.555.10">
    <property type="entry name" value="Rho GTPase activation protein"/>
    <property type="match status" value="1"/>
</dbReference>
<evidence type="ECO:0000256" key="1">
    <source>
        <dbReference type="ARBA" id="ARBA00022468"/>
    </source>
</evidence>
<dbReference type="InterPro" id="IPR000198">
    <property type="entry name" value="RhoGAP_dom"/>
</dbReference>
<dbReference type="AlphaFoldDB" id="A0AAP0BGL5"/>
<dbReference type="Gene3D" id="3.90.810.10">
    <property type="entry name" value="CRIB domain"/>
    <property type="match status" value="1"/>
</dbReference>
<feature type="compositionally biased region" description="Polar residues" evidence="2">
    <location>
        <begin position="328"/>
        <end position="340"/>
    </location>
</feature>
<keyword evidence="6" id="KW-1185">Reference proteome</keyword>
<dbReference type="InterPro" id="IPR000095">
    <property type="entry name" value="CRIB_dom"/>
</dbReference>
<proteinExistence type="predicted"/>
<dbReference type="GO" id="GO:0005096">
    <property type="term" value="F:GTPase activator activity"/>
    <property type="evidence" value="ECO:0007669"/>
    <property type="project" value="UniProtKB-KW"/>
</dbReference>
<dbReference type="Pfam" id="PF00620">
    <property type="entry name" value="RhoGAP"/>
    <property type="match status" value="1"/>
</dbReference>
<sequence>MEIGWPTNVRHVAHVTFDRFHGFLGLPVEFEPEVPRRAPSASAKVFGVSTESMQCSYDCRGNSVPIILLLMQRSLYEQGGLRAEGIFRINAENSQEEFVRDQLNSGVVPDGIDVHCLAGLIKAWFRELPTGVLDPLSPELVMQCQSDEECGELARALPPAEASLLNWAINLMADIVQEEHKNKMNARNVAMVFAPNMTQMADPLTALMYAVQVMNFLKMLILKTLEERRDSTQEDACAPGSNPHDHNGYQSPDLQSDVLCEEKINQGYTREDLALDDPDCLPVQNSVENAVVDPLSHKDTSQGTIEDSTTESETAVGIPAKVCENSRRTQSGQGSNLNLKKSTRKIHRQSTTKSSTPMEMYKGTSIVSRINSKSERVEAWR</sequence>
<dbReference type="SMART" id="SM00285">
    <property type="entry name" value="PBD"/>
    <property type="match status" value="1"/>
</dbReference>
<evidence type="ECO:0000259" key="4">
    <source>
        <dbReference type="PROSITE" id="PS50238"/>
    </source>
</evidence>